<evidence type="ECO:0000313" key="2">
    <source>
        <dbReference type="EMBL" id="MRX64739.1"/>
    </source>
</evidence>
<accession>A0A6I2MPM7</accession>
<evidence type="ECO:0000256" key="1">
    <source>
        <dbReference type="SAM" id="SignalP"/>
    </source>
</evidence>
<gene>
    <name evidence="2" type="ORF">GJ691_11205</name>
</gene>
<dbReference type="InterPro" id="IPR036378">
    <property type="entry name" value="FAS1_dom_sf"/>
</dbReference>
<keyword evidence="3" id="KW-1185">Reference proteome</keyword>
<dbReference type="SUPFAM" id="SSF82153">
    <property type="entry name" value="FAS1 domain"/>
    <property type="match status" value="1"/>
</dbReference>
<reference evidence="2 3" key="1">
    <citation type="submission" date="2019-11" db="EMBL/GenBank/DDBJ databases">
        <title>Maribacter lutea sp. nov., a marine bacterium isolated from intertidal sand.</title>
        <authorList>
            <person name="Liu A."/>
        </authorList>
    </citation>
    <scope>NUCLEOTIDE SEQUENCE [LARGE SCALE GENOMIC DNA]</scope>
    <source>
        <strain evidence="2 3">RZ05</strain>
    </source>
</reference>
<evidence type="ECO:0000313" key="3">
    <source>
        <dbReference type="Proteomes" id="UP000443153"/>
    </source>
</evidence>
<dbReference type="Proteomes" id="UP000443153">
    <property type="component" value="Unassembled WGS sequence"/>
</dbReference>
<organism evidence="2 3">
    <name type="scientific">Maribacter luteus</name>
    <dbReference type="NCBI Taxonomy" id="2594478"/>
    <lineage>
        <taxon>Bacteria</taxon>
        <taxon>Pseudomonadati</taxon>
        <taxon>Bacteroidota</taxon>
        <taxon>Flavobacteriia</taxon>
        <taxon>Flavobacteriales</taxon>
        <taxon>Flavobacteriaceae</taxon>
        <taxon>Maribacter</taxon>
    </lineage>
</organism>
<dbReference type="AlphaFoldDB" id="A0A6I2MPM7"/>
<dbReference type="OrthoDB" id="837760at2"/>
<dbReference type="Gene3D" id="2.30.180.10">
    <property type="entry name" value="FAS1 domain"/>
    <property type="match status" value="1"/>
</dbReference>
<protein>
    <recommendedName>
        <fullName evidence="4">FAS1 domain-containing protein</fullName>
    </recommendedName>
</protein>
<comment type="caution">
    <text evidence="2">The sequence shown here is derived from an EMBL/GenBank/DDBJ whole genome shotgun (WGS) entry which is preliminary data.</text>
</comment>
<feature type="chain" id="PRO_5026282310" description="FAS1 domain-containing protein" evidence="1">
    <location>
        <begin position="24"/>
        <end position="240"/>
    </location>
</feature>
<sequence>MKTFVKIKFVLLLCIGISLISCDLEVQDTYNFESGAVFSDPFENNTAWEFIESLNGVNEDGTLDGEHFQYMEAAIRKAEMIDVFNQTADTLRTYLLLNNNAFIGAGNVNQIVTGLSGTALEDAETNLTPDELMEFVDTPEKLEKLRTILKYHITMDYVLQVPTLGVTGTFYVFQTLVPGDDGLIAYSRDEDWDIKVNDRGAPLPSSAYSGGWNENVRNHNYVFSNGVGHILNDPVRNQPY</sequence>
<keyword evidence="1" id="KW-0732">Signal</keyword>
<evidence type="ECO:0008006" key="4">
    <source>
        <dbReference type="Google" id="ProtNLM"/>
    </source>
</evidence>
<dbReference type="EMBL" id="WKJH01000008">
    <property type="protein sequence ID" value="MRX64739.1"/>
    <property type="molecule type" value="Genomic_DNA"/>
</dbReference>
<dbReference type="RefSeq" id="WP_154366909.1">
    <property type="nucleotide sequence ID" value="NZ_WKJH01000008.1"/>
</dbReference>
<proteinExistence type="predicted"/>
<dbReference type="PROSITE" id="PS51257">
    <property type="entry name" value="PROKAR_LIPOPROTEIN"/>
    <property type="match status" value="1"/>
</dbReference>
<name>A0A6I2MPM7_9FLAO</name>
<feature type="signal peptide" evidence="1">
    <location>
        <begin position="1"/>
        <end position="23"/>
    </location>
</feature>